<evidence type="ECO:0000313" key="2">
    <source>
        <dbReference type="EMBL" id="MTR82923.1"/>
    </source>
</evidence>
<keyword evidence="1" id="KW-0472">Membrane</keyword>
<protein>
    <recommendedName>
        <fullName evidence="4">ABC-2 family transporter protein</fullName>
    </recommendedName>
</protein>
<dbReference type="Pfam" id="PF12730">
    <property type="entry name" value="ABC2_membrane_4"/>
    <property type="match status" value="1"/>
</dbReference>
<evidence type="ECO:0000313" key="3">
    <source>
        <dbReference type="Proteomes" id="UP000446657"/>
    </source>
</evidence>
<reference evidence="2 3" key="1">
    <citation type="journal article" date="2019" name="Nat. Med.">
        <title>A library of human gut bacterial isolates paired with longitudinal multiomics data enables mechanistic microbiome research.</title>
        <authorList>
            <person name="Poyet M."/>
            <person name="Groussin M."/>
            <person name="Gibbons S.M."/>
            <person name="Avila-Pacheco J."/>
            <person name="Jiang X."/>
            <person name="Kearney S.M."/>
            <person name="Perrotta A.R."/>
            <person name="Berdy B."/>
            <person name="Zhao S."/>
            <person name="Lieberman T.D."/>
            <person name="Swanson P.K."/>
            <person name="Smith M."/>
            <person name="Roesemann S."/>
            <person name="Alexander J.E."/>
            <person name="Rich S.A."/>
            <person name="Livny J."/>
            <person name="Vlamakis H."/>
            <person name="Clish C."/>
            <person name="Bullock K."/>
            <person name="Deik A."/>
            <person name="Scott J."/>
            <person name="Pierce K.A."/>
            <person name="Xavier R.J."/>
            <person name="Alm E.J."/>
        </authorList>
    </citation>
    <scope>NUCLEOTIDE SEQUENCE [LARGE SCALE GENOMIC DNA]</scope>
    <source>
        <strain evidence="2 3">BIOML-A1</strain>
    </source>
</reference>
<feature type="transmembrane region" description="Helical" evidence="1">
    <location>
        <begin position="17"/>
        <end position="39"/>
    </location>
</feature>
<dbReference type="Proteomes" id="UP000446657">
    <property type="component" value="Unassembled WGS sequence"/>
</dbReference>
<dbReference type="AlphaFoldDB" id="A0A844KT00"/>
<feature type="transmembrane region" description="Helical" evidence="1">
    <location>
        <begin position="176"/>
        <end position="192"/>
    </location>
</feature>
<dbReference type="EMBL" id="WNAL01000041">
    <property type="protein sequence ID" value="MTR82923.1"/>
    <property type="molecule type" value="Genomic_DNA"/>
</dbReference>
<evidence type="ECO:0000256" key="1">
    <source>
        <dbReference type="SAM" id="Phobius"/>
    </source>
</evidence>
<evidence type="ECO:0008006" key="4">
    <source>
        <dbReference type="Google" id="ProtNLM"/>
    </source>
</evidence>
<gene>
    <name evidence="2" type="ORF">GMD30_14815</name>
</gene>
<feature type="transmembrane region" description="Helical" evidence="1">
    <location>
        <begin position="95"/>
        <end position="125"/>
    </location>
</feature>
<accession>A0A844KT00</accession>
<keyword evidence="1" id="KW-0812">Transmembrane</keyword>
<feature type="transmembrane region" description="Helical" evidence="1">
    <location>
        <begin position="51"/>
        <end position="75"/>
    </location>
</feature>
<sequence length="222" mass="25269">MKLLIQLELSKFKIKRYVLFFMLITIGMCLFTTISLFAIEQDKATNYEEAIKMMNAAIIDCYLIFSGIFATKVIVEEYIKKTVLILFTYSVSRRFLMLAKVLCVLGITVCFAIITEIISITYLIVVGPHMKLALNPFSEADFVYWVTQFGWGILLIISFTLLSISIAFIKKTSQSVFLTSLLSVIMVQILISQDVQKLSLVLGMIFTILTEISIKKHADRIE</sequence>
<keyword evidence="1" id="KW-1133">Transmembrane helix</keyword>
<proteinExistence type="predicted"/>
<comment type="caution">
    <text evidence="2">The sequence shown here is derived from an EMBL/GenBank/DDBJ whole genome shotgun (WGS) entry which is preliminary data.</text>
</comment>
<dbReference type="RefSeq" id="WP_155177600.1">
    <property type="nucleotide sequence ID" value="NZ_WNAK01000008.1"/>
</dbReference>
<feature type="transmembrane region" description="Helical" evidence="1">
    <location>
        <begin position="145"/>
        <end position="169"/>
    </location>
</feature>
<name>A0A844KT00_9FIRM</name>
<organism evidence="2 3">
    <name type="scientific">Roseburia faecis</name>
    <dbReference type="NCBI Taxonomy" id="301302"/>
    <lineage>
        <taxon>Bacteria</taxon>
        <taxon>Bacillati</taxon>
        <taxon>Bacillota</taxon>
        <taxon>Clostridia</taxon>
        <taxon>Lachnospirales</taxon>
        <taxon>Lachnospiraceae</taxon>
        <taxon>Roseburia</taxon>
    </lineage>
</organism>